<keyword evidence="8 14" id="KW-0456">Lyase</keyword>
<evidence type="ECO:0000256" key="11">
    <source>
        <dbReference type="PIRSR" id="PIRSR634598-3"/>
    </source>
</evidence>
<dbReference type="InterPro" id="IPR020846">
    <property type="entry name" value="MFS_dom"/>
</dbReference>
<feature type="domain" description="Major facilitator superfamily (MFS) profile" evidence="13">
    <location>
        <begin position="1"/>
        <end position="131"/>
    </location>
</feature>
<dbReference type="GO" id="GO:0022857">
    <property type="term" value="F:transmembrane transporter activity"/>
    <property type="evidence" value="ECO:0007669"/>
    <property type="project" value="InterPro"/>
</dbReference>
<dbReference type="AlphaFoldDB" id="A0A377V737"/>
<evidence type="ECO:0000256" key="8">
    <source>
        <dbReference type="ARBA" id="ARBA00023239"/>
    </source>
</evidence>
<dbReference type="Gene3D" id="1.20.1250.20">
    <property type="entry name" value="MFS general substrate transporter like domains"/>
    <property type="match status" value="1"/>
</dbReference>
<dbReference type="GO" id="GO:0046872">
    <property type="term" value="F:metal ion binding"/>
    <property type="evidence" value="ECO:0007669"/>
    <property type="project" value="UniProtKB-KW"/>
</dbReference>
<dbReference type="InterPro" id="IPR034593">
    <property type="entry name" value="DgoD-like"/>
</dbReference>
<comment type="cofactor">
    <cofactor evidence="11">
        <name>Mg(2+)</name>
        <dbReference type="ChEBI" id="CHEBI:18420"/>
    </cofactor>
</comment>
<keyword evidence="3 12" id="KW-0812">Transmembrane</keyword>
<dbReference type="SMART" id="SM00922">
    <property type="entry name" value="MR_MLE"/>
    <property type="match status" value="1"/>
</dbReference>
<feature type="binding site" evidence="11">
    <location>
        <position position="377"/>
    </location>
    <ligand>
        <name>Mg(2+)</name>
        <dbReference type="ChEBI" id="CHEBI:18420"/>
    </ligand>
</feature>
<dbReference type="PANTHER" id="PTHR48080:SF1">
    <property type="entry name" value="GLUCARATE DEHYDRATASE-RELATED PROTEIN"/>
    <property type="match status" value="1"/>
</dbReference>
<organism evidence="14 15">
    <name type="scientific">Klebsiella pneumoniae</name>
    <dbReference type="NCBI Taxonomy" id="573"/>
    <lineage>
        <taxon>Bacteria</taxon>
        <taxon>Pseudomonadati</taxon>
        <taxon>Pseudomonadota</taxon>
        <taxon>Gammaproteobacteria</taxon>
        <taxon>Enterobacterales</taxon>
        <taxon>Enterobacteriaceae</taxon>
        <taxon>Klebsiella/Raoultella group</taxon>
        <taxon>Klebsiella</taxon>
        <taxon>Klebsiella pneumoniae complex</taxon>
    </lineage>
</organism>
<dbReference type="InterPro" id="IPR029065">
    <property type="entry name" value="Enolase_C-like"/>
</dbReference>
<keyword evidence="7 12" id="KW-0472">Membrane</keyword>
<feature type="transmembrane region" description="Helical" evidence="12">
    <location>
        <begin position="77"/>
        <end position="99"/>
    </location>
</feature>
<dbReference type="Pfam" id="PF07690">
    <property type="entry name" value="MFS_1"/>
    <property type="match status" value="1"/>
</dbReference>
<dbReference type="Pfam" id="PF02746">
    <property type="entry name" value="MR_MLE_N"/>
    <property type="match status" value="1"/>
</dbReference>
<protein>
    <submittedName>
        <fullName evidence="14">Glucarate dehydratase</fullName>
        <ecNumber evidence="14">4.2.1.-</ecNumber>
    </submittedName>
</protein>
<dbReference type="Pfam" id="PF13378">
    <property type="entry name" value="MR_MLE_C"/>
    <property type="match status" value="1"/>
</dbReference>
<dbReference type="PROSITE" id="PS00908">
    <property type="entry name" value="MR_MLE_1"/>
    <property type="match status" value="1"/>
</dbReference>
<evidence type="ECO:0000256" key="2">
    <source>
        <dbReference type="ARBA" id="ARBA00022475"/>
    </source>
</evidence>
<gene>
    <name evidence="14" type="primary">gudX</name>
    <name evidence="14" type="ORF">NCTC13443_06010</name>
</gene>
<feature type="transmembrane region" description="Helical" evidence="12">
    <location>
        <begin position="105"/>
        <end position="126"/>
    </location>
</feature>
<dbReference type="EC" id="4.2.1.-" evidence="14"/>
<feature type="binding site" evidence="11">
    <location>
        <position position="408"/>
    </location>
    <ligand>
        <name>Mg(2+)</name>
        <dbReference type="ChEBI" id="CHEBI:18420"/>
    </ligand>
</feature>
<dbReference type="GO" id="GO:0009063">
    <property type="term" value="P:amino acid catabolic process"/>
    <property type="evidence" value="ECO:0007669"/>
    <property type="project" value="InterPro"/>
</dbReference>
<evidence type="ECO:0000259" key="13">
    <source>
        <dbReference type="PROSITE" id="PS50850"/>
    </source>
</evidence>
<dbReference type="InterPro" id="IPR036849">
    <property type="entry name" value="Enolase-like_C_sf"/>
</dbReference>
<dbReference type="EMBL" id="UGKT01000001">
    <property type="protein sequence ID" value="STT06067.1"/>
    <property type="molecule type" value="Genomic_DNA"/>
</dbReference>
<feature type="active site" description="Proton acceptor" evidence="9">
    <location>
        <position position="349"/>
    </location>
</feature>
<dbReference type="SUPFAM" id="SSF103473">
    <property type="entry name" value="MFS general substrate transporter"/>
    <property type="match status" value="1"/>
</dbReference>
<feature type="binding site" evidence="11">
    <location>
        <position position="431"/>
    </location>
    <ligand>
        <name>Mg(2+)</name>
        <dbReference type="ChEBI" id="CHEBI:18420"/>
    </ligand>
</feature>
<proteinExistence type="inferred from homology"/>
<dbReference type="Gene3D" id="3.20.20.120">
    <property type="entry name" value="Enolase-like C-terminal domain"/>
    <property type="match status" value="1"/>
</dbReference>
<accession>A0A377V737</accession>
<feature type="binding site" evidence="10">
    <location>
        <position position="431"/>
    </location>
    <ligand>
        <name>substrate</name>
    </ligand>
</feature>
<evidence type="ECO:0000256" key="7">
    <source>
        <dbReference type="ARBA" id="ARBA00023136"/>
    </source>
</evidence>
<reference evidence="14 15" key="1">
    <citation type="submission" date="2018-06" db="EMBL/GenBank/DDBJ databases">
        <authorList>
            <consortium name="Pathogen Informatics"/>
            <person name="Doyle S."/>
        </authorList>
    </citation>
    <scope>NUCLEOTIDE SEQUENCE [LARGE SCALE GENOMIC DNA]</scope>
    <source>
        <strain evidence="14 15">NCTC13443</strain>
    </source>
</reference>
<evidence type="ECO:0000256" key="5">
    <source>
        <dbReference type="ARBA" id="ARBA00022842"/>
    </source>
</evidence>
<name>A0A377V737_KLEPN</name>
<evidence type="ECO:0000256" key="1">
    <source>
        <dbReference type="ARBA" id="ARBA00009938"/>
    </source>
</evidence>
<evidence type="ECO:0000313" key="15">
    <source>
        <dbReference type="Proteomes" id="UP000255518"/>
    </source>
</evidence>
<evidence type="ECO:0000313" key="14">
    <source>
        <dbReference type="EMBL" id="STT06067.1"/>
    </source>
</evidence>
<dbReference type="GO" id="GO:0016829">
    <property type="term" value="F:lyase activity"/>
    <property type="evidence" value="ECO:0007669"/>
    <property type="project" value="UniProtKB-KW"/>
</dbReference>
<dbReference type="InterPro" id="IPR036259">
    <property type="entry name" value="MFS_trans_sf"/>
</dbReference>
<feature type="binding site" evidence="10">
    <location>
        <begin position="481"/>
        <end position="483"/>
    </location>
    <ligand>
        <name>substrate</name>
    </ligand>
</feature>
<evidence type="ECO:0000256" key="10">
    <source>
        <dbReference type="PIRSR" id="PIRSR634598-2"/>
    </source>
</evidence>
<dbReference type="SFLD" id="SFLDG00055">
    <property type="entry name" value="glucarate_dehydratase"/>
    <property type="match status" value="1"/>
</dbReference>
<sequence length="589" mass="64038">MISDWLMRRTGSLNIARKTPIVLGMLLSMTMLMCNYVNVEWMVIGFMAMAFFGKGIGALGWAVMADTAPKEISGLSGGLFNMFGNISGIVTPIAIGYIVGTTGSFNGALIYVGIHALVAVLSYLVLVGRYQTYRTETCSGTLIMTTQSSPIITEMKVIPVAGHDSMLLNIGGAHNAWFTRNIVVLTDNAGHTGVGEAPGGEVIYQTLLAAIPQVVGQEVARLNRVVQQVHKGNQAADFDTFGKGAWTFELKVNAVAALEAALLDLLGQVLNVPVCELLGPGKQRDAVTVLGYLFYIGDRQKTDLGYLDHTPGDHEWYRLRHQQALSSEAIVRLAEAAQDRYGFKDFKLKGGVLPGEQEIDTARALKKRFPDARITVDPNGAWLLDEAIALCKGLQDVLTYAEDPCGAEQGFSGREVMAEFRRATGLPVATNMIATNWREIGHAVMLNAVDIPLADPHFWTLSGAVRVAQLCDDWGLTWGCHSNNHFDISLAMFTHVGAAAPGNPTAIDTHWIWQEGDARLTKDPLQIINGSIAVPDAPGLGVELDWEQVRRAHEAYKALPGGARNDAGPMQYLIPGWTFDRKRPVFGRH</sequence>
<dbReference type="Proteomes" id="UP000255518">
    <property type="component" value="Unassembled WGS sequence"/>
</dbReference>
<dbReference type="PANTHER" id="PTHR48080">
    <property type="entry name" value="D-GALACTONATE DEHYDRATASE-RELATED"/>
    <property type="match status" value="1"/>
</dbReference>
<feature type="binding site" evidence="10">
    <location>
        <begin position="377"/>
        <end position="379"/>
    </location>
    <ligand>
        <name>substrate</name>
    </ligand>
</feature>
<dbReference type="InterPro" id="IPR013342">
    <property type="entry name" value="Mandelate_racemase_C"/>
</dbReference>
<keyword evidence="4 11" id="KW-0479">Metal-binding</keyword>
<dbReference type="InterPro" id="IPR011701">
    <property type="entry name" value="MFS"/>
</dbReference>
<keyword evidence="2" id="KW-1003">Cell membrane</keyword>
<dbReference type="InterPro" id="IPR018110">
    <property type="entry name" value="Mandel_Rmase/mucon_lact_enz_CS"/>
</dbReference>
<dbReference type="SUPFAM" id="SSF54826">
    <property type="entry name" value="Enolase N-terminal domain-like"/>
    <property type="match status" value="1"/>
</dbReference>
<dbReference type="Gene3D" id="3.30.390.10">
    <property type="entry name" value="Enolase-like, N-terminal domain"/>
    <property type="match status" value="1"/>
</dbReference>
<feature type="binding site" evidence="10">
    <location>
        <position position="347"/>
    </location>
    <ligand>
        <name>substrate</name>
    </ligand>
</feature>
<feature type="binding site" evidence="10">
    <location>
        <position position="247"/>
    </location>
    <ligand>
        <name>substrate</name>
    </ligand>
</feature>
<keyword evidence="5 11" id="KW-0460">Magnesium</keyword>
<evidence type="ECO:0000256" key="3">
    <source>
        <dbReference type="ARBA" id="ARBA00022692"/>
    </source>
</evidence>
<feature type="binding site" evidence="10">
    <location>
        <position position="292"/>
    </location>
    <ligand>
        <name>substrate</name>
    </ligand>
</feature>
<evidence type="ECO:0000256" key="9">
    <source>
        <dbReference type="PIRSR" id="PIRSR634598-1"/>
    </source>
</evidence>
<dbReference type="InterPro" id="IPR034598">
    <property type="entry name" value="GlucD-like"/>
</dbReference>
<keyword evidence="6 12" id="KW-1133">Transmembrane helix</keyword>
<dbReference type="SUPFAM" id="SSF51604">
    <property type="entry name" value="Enolase C-terminal domain-like"/>
    <property type="match status" value="1"/>
</dbReference>
<dbReference type="SFLD" id="SFLDS00001">
    <property type="entry name" value="Enolase"/>
    <property type="match status" value="1"/>
</dbReference>
<feature type="binding site" evidence="10">
    <location>
        <position position="564"/>
    </location>
    <ligand>
        <name>substrate</name>
    </ligand>
</feature>
<dbReference type="PROSITE" id="PS50850">
    <property type="entry name" value="MFS"/>
    <property type="match status" value="1"/>
</dbReference>
<dbReference type="InterPro" id="IPR029017">
    <property type="entry name" value="Enolase-like_N"/>
</dbReference>
<evidence type="ECO:0000256" key="6">
    <source>
        <dbReference type="ARBA" id="ARBA00022989"/>
    </source>
</evidence>
<dbReference type="InterPro" id="IPR013341">
    <property type="entry name" value="Mandelate_racemase_N_dom"/>
</dbReference>
<dbReference type="SFLD" id="SFLDF00005">
    <property type="entry name" value="glucarate_dehydratase"/>
    <property type="match status" value="1"/>
</dbReference>
<evidence type="ECO:0000256" key="12">
    <source>
        <dbReference type="SAM" id="Phobius"/>
    </source>
</evidence>
<feature type="binding site" evidence="10">
    <location>
        <position position="174"/>
    </location>
    <ligand>
        <name>substrate</name>
    </ligand>
</feature>
<evidence type="ECO:0000256" key="4">
    <source>
        <dbReference type="ARBA" id="ARBA00022723"/>
    </source>
</evidence>
<feature type="active site" description="Proton acceptor" evidence="9">
    <location>
        <position position="481"/>
    </location>
</feature>
<comment type="similarity">
    <text evidence="1">Belongs to the mandelate racemase/muconate lactonizing enzyme family. GlucD subfamily.</text>
</comment>
<feature type="transmembrane region" description="Helical" evidence="12">
    <location>
        <begin position="44"/>
        <end position="65"/>
    </location>
</feature>
<dbReference type="CDD" id="cd03323">
    <property type="entry name" value="D-glucarate_dehydratase"/>
    <property type="match status" value="1"/>
</dbReference>
<feature type="binding site" evidence="10">
    <location>
        <position position="510"/>
    </location>
    <ligand>
        <name>substrate</name>
    </ligand>
</feature>
<dbReference type="FunFam" id="3.20.20.120:FF:000003">
    <property type="entry name" value="Glucarate dehydratase"/>
    <property type="match status" value="1"/>
</dbReference>